<dbReference type="AlphaFoldDB" id="A0A650CUQ7"/>
<dbReference type="EMBL" id="CP045482">
    <property type="protein sequence ID" value="QGR21197.1"/>
    <property type="molecule type" value="Genomic_DNA"/>
</dbReference>
<dbReference type="Proteomes" id="UP000474054">
    <property type="component" value="Unassembled WGS sequence"/>
</dbReference>
<dbReference type="EMBL" id="WHYS01000002">
    <property type="protein sequence ID" value="MQL56268.1"/>
    <property type="molecule type" value="Genomic_DNA"/>
</dbReference>
<reference evidence="2 5" key="1">
    <citation type="submission" date="2019-10" db="EMBL/GenBank/DDBJ databases">
        <title>Comparative genomics of sulfur disproportionating microorganisms.</title>
        <authorList>
            <person name="Ward L.M."/>
            <person name="Bertran E."/>
            <person name="Johnston D."/>
        </authorList>
    </citation>
    <scope>NUCLEOTIDE SEQUENCE [LARGE SCALE GENOMIC DNA]</scope>
    <source>
        <strain evidence="2 5">DSM 3772</strain>
    </source>
</reference>
<dbReference type="RefSeq" id="WP_152942807.1">
    <property type="nucleotide sequence ID" value="NZ_CP045482.1"/>
</dbReference>
<protein>
    <submittedName>
        <fullName evidence="3">Uncharacterized protein</fullName>
    </submittedName>
</protein>
<feature type="transmembrane region" description="Helical" evidence="1">
    <location>
        <begin position="5"/>
        <end position="27"/>
    </location>
</feature>
<evidence type="ECO:0000313" key="2">
    <source>
        <dbReference type="EMBL" id="MQL56268.1"/>
    </source>
</evidence>
<evidence type="ECO:0000256" key="1">
    <source>
        <dbReference type="SAM" id="Phobius"/>
    </source>
</evidence>
<dbReference type="KEGG" id="aamb:D1866_03620"/>
<dbReference type="GeneID" id="42778792"/>
<keyword evidence="1" id="KW-0472">Membrane</keyword>
<reference evidence="3 4" key="2">
    <citation type="submission" date="2019-10" db="EMBL/GenBank/DDBJ databases">
        <title>Genome Sequences from Six Type Strain Members of the Archaeal Family Sulfolobaceae: Acidianus ambivalens, Acidianus infernus, Metallosphaera prunae, Stygiolobus azoricus, Sulfolobus metallicus, and Sulfurisphaera ohwakuensis.</title>
        <authorList>
            <person name="Counts J.A."/>
            <person name="Kelly R.M."/>
        </authorList>
    </citation>
    <scope>NUCLEOTIDE SEQUENCE [LARGE SCALE GENOMIC DNA]</scope>
    <source>
        <strain evidence="3 4">LEI 10</strain>
    </source>
</reference>
<evidence type="ECO:0000313" key="3">
    <source>
        <dbReference type="EMBL" id="QGR21197.1"/>
    </source>
</evidence>
<accession>A0A650CUQ7</accession>
<dbReference type="Proteomes" id="UP000426328">
    <property type="component" value="Chromosome"/>
</dbReference>
<keyword evidence="1" id="KW-0812">Transmembrane</keyword>
<gene>
    <name evidence="3" type="ORF">D1866_03620</name>
    <name evidence="2" type="ORF">GFB69_11210</name>
</gene>
<keyword evidence="4" id="KW-1185">Reference proteome</keyword>
<evidence type="ECO:0000313" key="5">
    <source>
        <dbReference type="Proteomes" id="UP000474054"/>
    </source>
</evidence>
<feature type="transmembrane region" description="Helical" evidence="1">
    <location>
        <begin position="47"/>
        <end position="72"/>
    </location>
</feature>
<sequence>MSRRVIVGIISLIAFGVFLGLAMYLYSIDHMSPTQYKVYSLQCTPPWYAALWPIFLESSLLLLGIAVHSFIYSCRH</sequence>
<organism evidence="3 4">
    <name type="scientific">Acidianus ambivalens</name>
    <name type="common">Desulfurolobus ambivalens</name>
    <dbReference type="NCBI Taxonomy" id="2283"/>
    <lineage>
        <taxon>Archaea</taxon>
        <taxon>Thermoproteota</taxon>
        <taxon>Thermoprotei</taxon>
        <taxon>Sulfolobales</taxon>
        <taxon>Sulfolobaceae</taxon>
        <taxon>Acidianus</taxon>
    </lineage>
</organism>
<proteinExistence type="predicted"/>
<name>A0A650CUQ7_ACIAM</name>
<evidence type="ECO:0000313" key="4">
    <source>
        <dbReference type="Proteomes" id="UP000426328"/>
    </source>
</evidence>
<keyword evidence="1" id="KW-1133">Transmembrane helix</keyword>